<reference evidence="10" key="1">
    <citation type="journal article" date="2022" name="Int. J. Mol. Sci.">
        <title>Draft Genome of Tanacetum Coccineum: Genomic Comparison of Closely Related Tanacetum-Family Plants.</title>
        <authorList>
            <person name="Yamashiro T."/>
            <person name="Shiraishi A."/>
            <person name="Nakayama K."/>
            <person name="Satake H."/>
        </authorList>
    </citation>
    <scope>NUCLEOTIDE SEQUENCE</scope>
</reference>
<sequence>MLPRMRIRSAGWPAAESLGGGTGELISRGGRGRRSREGNDESVDELNGQGNGLGRGTNRGVEGANGNVGGANGGAPDFPTIIAQQLRNLLPAMLAQVSNQGNVGNQNDNVVNENVQGNIGNVIMNSNRVGCSYKEFLACNPKEYDGKGGAVALTRWIEKMESVHDMSGCSIDQKVKYTAGSFVSKALTWWNSQIRTLSREVAVKSELWNHAMVRAGHAAYTDRFHELARLVPHLIYGIVAATKPKTIQKAVQISGALTDEAVRNGSIKKVEKRGNVGEPSKDRNGRDDNKRTMTMNAFATTINPVGRDNTETWPKCTTCNSYHVPGGPCRTCFNCNRPGHLAKDYRSVPRNVNPVNARNPPVRACYECGSTDHGHGNQGNQARGRAFMLGAEEARQDPNIVTGTFTLNKHFATTLFDSGADYSFVSTTFIPLLGLEPSDLGFKYEIEIASGQLVEIDKVIKGCKLEIEGHIFDIDLIPFGHGSFDVIIGMDWLSNYKAEIIFHEKVVRIPLPDGNMLRVLGERPEEKVRFLMGVKKQEEIVVVRDFPEVFPDDLSGLPPIREIEFRIELIPGATPVAKSPYRLAPSELEELSGQLKELQDKGFIRPSSSPWGAPFFSKIDLRSGYHQLRVHEDDIPKTAFRTRYGHFKFTVMPFGLTNAPAIFMDLMNRVCRPYLDKFVIVFIDDILIYSKTQEEHVEHLRLVLELLKKEKLYAKFSKCEFWLREVQFLGHVINGNRIHVDPSKIEAVKNWKAPRTPTEVRSFLGLAGYYRRFIENFSKIAKSLTILTQKTLPDGSKDFVVYCDASGIGLGYVLMQRGKVIAYASRQLKIHENNYTTHDLELGAVVFALKIWRHYLYWTKSVIYADHKSL</sequence>
<evidence type="ECO:0000256" key="4">
    <source>
        <dbReference type="ARBA" id="ARBA00022722"/>
    </source>
</evidence>
<dbReference type="InterPro" id="IPR050951">
    <property type="entry name" value="Retrovirus_Pol_polyprotein"/>
</dbReference>
<dbReference type="InterPro" id="IPR001878">
    <property type="entry name" value="Znf_CCHC"/>
</dbReference>
<keyword evidence="4" id="KW-0540">Nuclease</keyword>
<keyword evidence="5" id="KW-0255">Endonuclease</keyword>
<name>A0ABQ4XB69_9ASTR</name>
<evidence type="ECO:0000256" key="3">
    <source>
        <dbReference type="ARBA" id="ARBA00022695"/>
    </source>
</evidence>
<dbReference type="EMBL" id="BQNB010009366">
    <property type="protein sequence ID" value="GJS62518.1"/>
    <property type="molecule type" value="Genomic_DNA"/>
</dbReference>
<dbReference type="InterPro" id="IPR043128">
    <property type="entry name" value="Rev_trsase/Diguanyl_cyclase"/>
</dbReference>
<feature type="region of interest" description="Disordered" evidence="8">
    <location>
        <begin position="13"/>
        <end position="72"/>
    </location>
</feature>
<dbReference type="EC" id="2.7.7.49" evidence="1"/>
<feature type="domain" description="Reverse transcriptase" evidence="9">
    <location>
        <begin position="490"/>
        <end position="733"/>
    </location>
</feature>
<dbReference type="Pfam" id="PF08284">
    <property type="entry name" value="RVP_2"/>
    <property type="match status" value="1"/>
</dbReference>
<dbReference type="Gene3D" id="2.40.70.10">
    <property type="entry name" value="Acid Proteases"/>
    <property type="match status" value="1"/>
</dbReference>
<keyword evidence="3" id="KW-0548">Nucleotidyltransferase</keyword>
<dbReference type="CDD" id="cd00303">
    <property type="entry name" value="retropepsin_like"/>
    <property type="match status" value="1"/>
</dbReference>
<keyword evidence="6" id="KW-0378">Hydrolase</keyword>
<keyword evidence="7 10" id="KW-0695">RNA-directed DNA polymerase</keyword>
<evidence type="ECO:0000313" key="11">
    <source>
        <dbReference type="Proteomes" id="UP001151760"/>
    </source>
</evidence>
<dbReference type="PROSITE" id="PS50878">
    <property type="entry name" value="RT_POL"/>
    <property type="match status" value="1"/>
</dbReference>
<dbReference type="InterPro" id="IPR041373">
    <property type="entry name" value="RT_RNaseH"/>
</dbReference>
<dbReference type="InterPro" id="IPR043502">
    <property type="entry name" value="DNA/RNA_pol_sf"/>
</dbReference>
<proteinExistence type="predicted"/>
<evidence type="ECO:0000256" key="8">
    <source>
        <dbReference type="SAM" id="MobiDB-lite"/>
    </source>
</evidence>
<dbReference type="PANTHER" id="PTHR37984">
    <property type="entry name" value="PROTEIN CBG26694"/>
    <property type="match status" value="1"/>
</dbReference>
<dbReference type="CDD" id="cd01647">
    <property type="entry name" value="RT_LTR"/>
    <property type="match status" value="1"/>
</dbReference>
<keyword evidence="11" id="KW-1185">Reference proteome</keyword>
<dbReference type="Proteomes" id="UP001151760">
    <property type="component" value="Unassembled WGS sequence"/>
</dbReference>
<gene>
    <name evidence="10" type="ORF">Tco_0657302</name>
</gene>
<reference evidence="10" key="2">
    <citation type="submission" date="2022-01" db="EMBL/GenBank/DDBJ databases">
        <authorList>
            <person name="Yamashiro T."/>
            <person name="Shiraishi A."/>
            <person name="Satake H."/>
            <person name="Nakayama K."/>
        </authorList>
    </citation>
    <scope>NUCLEOTIDE SEQUENCE</scope>
</reference>
<dbReference type="PANTHER" id="PTHR37984:SF5">
    <property type="entry name" value="PROTEIN NYNRIN-LIKE"/>
    <property type="match status" value="1"/>
</dbReference>
<evidence type="ECO:0000256" key="5">
    <source>
        <dbReference type="ARBA" id="ARBA00022759"/>
    </source>
</evidence>
<organism evidence="10 11">
    <name type="scientific">Tanacetum coccineum</name>
    <dbReference type="NCBI Taxonomy" id="301880"/>
    <lineage>
        <taxon>Eukaryota</taxon>
        <taxon>Viridiplantae</taxon>
        <taxon>Streptophyta</taxon>
        <taxon>Embryophyta</taxon>
        <taxon>Tracheophyta</taxon>
        <taxon>Spermatophyta</taxon>
        <taxon>Magnoliopsida</taxon>
        <taxon>eudicotyledons</taxon>
        <taxon>Gunneridae</taxon>
        <taxon>Pentapetalae</taxon>
        <taxon>asterids</taxon>
        <taxon>campanulids</taxon>
        <taxon>Asterales</taxon>
        <taxon>Asteraceae</taxon>
        <taxon>Asteroideae</taxon>
        <taxon>Anthemideae</taxon>
        <taxon>Anthemidinae</taxon>
        <taxon>Tanacetum</taxon>
    </lineage>
</organism>
<feature type="compositionally biased region" description="Basic and acidic residues" evidence="8">
    <location>
        <begin position="268"/>
        <end position="291"/>
    </location>
</feature>
<dbReference type="GO" id="GO:0003964">
    <property type="term" value="F:RNA-directed DNA polymerase activity"/>
    <property type="evidence" value="ECO:0007669"/>
    <property type="project" value="UniProtKB-KW"/>
</dbReference>
<dbReference type="SUPFAM" id="SSF50630">
    <property type="entry name" value="Acid proteases"/>
    <property type="match status" value="1"/>
</dbReference>
<protein>
    <recommendedName>
        <fullName evidence="1">RNA-directed DNA polymerase</fullName>
        <ecNumber evidence="1">2.7.7.49</ecNumber>
    </recommendedName>
</protein>
<dbReference type="Pfam" id="PF00098">
    <property type="entry name" value="zf-CCHC"/>
    <property type="match status" value="1"/>
</dbReference>
<dbReference type="Pfam" id="PF00078">
    <property type="entry name" value="RVT_1"/>
    <property type="match status" value="1"/>
</dbReference>
<keyword evidence="2" id="KW-0808">Transferase</keyword>
<evidence type="ECO:0000259" key="9">
    <source>
        <dbReference type="PROSITE" id="PS50878"/>
    </source>
</evidence>
<dbReference type="InterPro" id="IPR000477">
    <property type="entry name" value="RT_dom"/>
</dbReference>
<evidence type="ECO:0000256" key="2">
    <source>
        <dbReference type="ARBA" id="ARBA00022679"/>
    </source>
</evidence>
<dbReference type="CDD" id="cd09274">
    <property type="entry name" value="RNase_HI_RT_Ty3"/>
    <property type="match status" value="1"/>
</dbReference>
<feature type="region of interest" description="Disordered" evidence="8">
    <location>
        <begin position="268"/>
        <end position="292"/>
    </location>
</feature>
<evidence type="ECO:0000256" key="6">
    <source>
        <dbReference type="ARBA" id="ARBA00022801"/>
    </source>
</evidence>
<evidence type="ECO:0000256" key="1">
    <source>
        <dbReference type="ARBA" id="ARBA00012493"/>
    </source>
</evidence>
<comment type="caution">
    <text evidence="10">The sequence shown here is derived from an EMBL/GenBank/DDBJ whole genome shotgun (WGS) entry which is preliminary data.</text>
</comment>
<dbReference type="Gene3D" id="3.10.10.10">
    <property type="entry name" value="HIV Type 1 Reverse Transcriptase, subunit A, domain 1"/>
    <property type="match status" value="2"/>
</dbReference>
<dbReference type="Gene3D" id="3.30.70.270">
    <property type="match status" value="2"/>
</dbReference>
<dbReference type="InterPro" id="IPR021109">
    <property type="entry name" value="Peptidase_aspartic_dom_sf"/>
</dbReference>
<dbReference type="Pfam" id="PF17917">
    <property type="entry name" value="RT_RNaseH"/>
    <property type="match status" value="1"/>
</dbReference>
<accession>A0ABQ4XB69</accession>
<evidence type="ECO:0000313" key="10">
    <source>
        <dbReference type="EMBL" id="GJS62518.1"/>
    </source>
</evidence>
<evidence type="ECO:0000256" key="7">
    <source>
        <dbReference type="ARBA" id="ARBA00022918"/>
    </source>
</evidence>
<dbReference type="Gene3D" id="4.10.60.10">
    <property type="entry name" value="Zinc finger, CCHC-type"/>
    <property type="match status" value="1"/>
</dbReference>
<dbReference type="SUPFAM" id="SSF56672">
    <property type="entry name" value="DNA/RNA polymerases"/>
    <property type="match status" value="1"/>
</dbReference>